<dbReference type="PANTHER" id="PTHR12890:SF0">
    <property type="entry name" value="PROTEIN-L-HISTIDINE N-PROS-METHYLTRANSFERASE"/>
    <property type="match status" value="1"/>
</dbReference>
<name>A0A131Y4I7_IXORI</name>
<reference evidence="2" key="2">
    <citation type="journal article" date="2018" name="PLoS Negl. Trop. Dis.">
        <title>Sialome diversity of ticks revealed by RNAseq of single tick salivary glands.</title>
        <authorList>
            <person name="Perner J."/>
            <person name="Kropackova S."/>
            <person name="Kopacek P."/>
            <person name="Ribeiro J.M."/>
        </authorList>
    </citation>
    <scope>NUCLEOTIDE SEQUENCE</scope>
    <source>
        <strain evidence="2">Siblings of single egg batch collected in Ceske Budejovice</strain>
        <tissue evidence="2">Salivary glands</tissue>
    </source>
</reference>
<dbReference type="Gene3D" id="3.40.50.150">
    <property type="entry name" value="Vaccinia Virus protein VP39"/>
    <property type="match status" value="1"/>
</dbReference>
<dbReference type="PANTHER" id="PTHR12890">
    <property type="entry name" value="DREV PROTEIN"/>
    <property type="match status" value="1"/>
</dbReference>
<proteinExistence type="evidence at transcript level"/>
<dbReference type="SUPFAM" id="SSF53335">
    <property type="entry name" value="S-adenosyl-L-methionine-dependent methyltransferases"/>
    <property type="match status" value="1"/>
</dbReference>
<dbReference type="AlphaFoldDB" id="A0A131Y4I7"/>
<organism evidence="1">
    <name type="scientific">Ixodes ricinus</name>
    <name type="common">Common tick</name>
    <name type="synonym">Acarus ricinus</name>
    <dbReference type="NCBI Taxonomy" id="34613"/>
    <lineage>
        <taxon>Eukaryota</taxon>
        <taxon>Metazoa</taxon>
        <taxon>Ecdysozoa</taxon>
        <taxon>Arthropoda</taxon>
        <taxon>Chelicerata</taxon>
        <taxon>Arachnida</taxon>
        <taxon>Acari</taxon>
        <taxon>Parasitiformes</taxon>
        <taxon>Ixodida</taxon>
        <taxon>Ixodoidea</taxon>
        <taxon>Ixodidae</taxon>
        <taxon>Ixodinae</taxon>
        <taxon>Ixodes</taxon>
    </lineage>
</organism>
<accession>A0A131Y4I7</accession>
<dbReference type="InterPro" id="IPR007884">
    <property type="entry name" value="METL9"/>
</dbReference>
<dbReference type="EMBL" id="GEFM01002401">
    <property type="protein sequence ID" value="JAP73395.1"/>
    <property type="molecule type" value="mRNA"/>
</dbReference>
<evidence type="ECO:0000313" key="2">
    <source>
        <dbReference type="EMBL" id="JAR93079.1"/>
    </source>
</evidence>
<evidence type="ECO:0008006" key="3">
    <source>
        <dbReference type="Google" id="ProtNLM"/>
    </source>
</evidence>
<evidence type="ECO:0000313" key="1">
    <source>
        <dbReference type="EMBL" id="JAP73395.1"/>
    </source>
</evidence>
<dbReference type="EMBL" id="GEGO01002325">
    <property type="protein sequence ID" value="JAR93079.1"/>
    <property type="molecule type" value="Transcribed_RNA"/>
</dbReference>
<dbReference type="Pfam" id="PF05219">
    <property type="entry name" value="DREV"/>
    <property type="match status" value="1"/>
</dbReference>
<protein>
    <recommendedName>
        <fullName evidence="3">Methyltransferase-like protein 9</fullName>
    </recommendedName>
</protein>
<reference evidence="1" key="1">
    <citation type="submission" date="2016-02" db="EMBL/GenBank/DDBJ databases">
        <title>RNAseq analyses of the midgut from blood- or serum-fed Ixodes ricinus ticks.</title>
        <authorList>
            <person name="Perner J."/>
            <person name="Provaznik J."/>
            <person name="Schrenkova J."/>
            <person name="Urbanova V."/>
            <person name="Ribeiro J.M."/>
            <person name="Kopacek P."/>
        </authorList>
    </citation>
    <scope>NUCLEOTIDE SEQUENCE</scope>
    <source>
        <tissue evidence="1">Gut</tissue>
    </source>
</reference>
<dbReference type="CDD" id="cd02440">
    <property type="entry name" value="AdoMet_MTases"/>
    <property type="match status" value="1"/>
</dbReference>
<dbReference type="GO" id="GO:0106370">
    <property type="term" value="F:protein-L-histidine N-pros-methyltransferase activity"/>
    <property type="evidence" value="ECO:0007669"/>
    <property type="project" value="InterPro"/>
</dbReference>
<sequence length="313" mass="34673">MAQLRPVLRSPMARTLYERLLRDRELQHLDKSQWYHVDLSRIESEDVRSRFVQCQLDDDTQAFLDRSTEKSGWLGTQILHAVVRLFLGWFITKTSLNGFLGRGSMFVFSRAQFLSLLGLSEDTSGPIFSSLLDIGAGDGNVTAVLAPYFHRVDVTEVSPPMRRILQRRGYRVLDAVRLTSESNCASSAPGVYDVVCCLNVLDRCDAPLALLRSLRSKLATPSGKLVVAVVVPLSQYVESGQSGTKPAETLGVSGSTLEGQVESLCRDVMEPAGFALESWTRLPYLCEGDLEQAYYWLDDVVMVLRAAGDTPSS</sequence>
<dbReference type="InterPro" id="IPR029063">
    <property type="entry name" value="SAM-dependent_MTases_sf"/>
</dbReference>